<dbReference type="AlphaFoldDB" id="W4QSC0"/>
<dbReference type="Pfam" id="PF00367">
    <property type="entry name" value="PTS_EIIB"/>
    <property type="match status" value="1"/>
</dbReference>
<protein>
    <submittedName>
        <fullName evidence="15">PTS system</fullName>
    </submittedName>
</protein>
<organism evidence="15 16">
    <name type="scientific">Halalkalibacter akibai (strain ATCC 43226 / DSM 21942 / CIP 109018 / JCM 9157 / 1139)</name>
    <name type="common">Bacillus akibai</name>
    <dbReference type="NCBI Taxonomy" id="1236973"/>
    <lineage>
        <taxon>Bacteria</taxon>
        <taxon>Bacillati</taxon>
        <taxon>Bacillota</taxon>
        <taxon>Bacilli</taxon>
        <taxon>Bacillales</taxon>
        <taxon>Bacillaceae</taxon>
        <taxon>Halalkalibacter</taxon>
    </lineage>
</organism>
<keyword evidence="5" id="KW-0808">Transferase</keyword>
<feature type="transmembrane region" description="Helical" evidence="12">
    <location>
        <begin position="219"/>
        <end position="243"/>
    </location>
</feature>
<dbReference type="SUPFAM" id="SSF55604">
    <property type="entry name" value="Glucose permease domain IIB"/>
    <property type="match status" value="1"/>
</dbReference>
<feature type="transmembrane region" description="Helical" evidence="12">
    <location>
        <begin position="255"/>
        <end position="273"/>
    </location>
</feature>
<dbReference type="Pfam" id="PF02378">
    <property type="entry name" value="PTS_EIIC"/>
    <property type="match status" value="1"/>
</dbReference>
<dbReference type="InterPro" id="IPR018113">
    <property type="entry name" value="PTrfase_EIIB_Cys"/>
</dbReference>
<dbReference type="OrthoDB" id="9764327at2"/>
<feature type="transmembrane region" description="Helical" evidence="12">
    <location>
        <begin position="39"/>
        <end position="63"/>
    </location>
</feature>
<keyword evidence="8" id="KW-0418">Kinase</keyword>
<sequence>MLSFLQRIGKSLMLPIAALPAAALLLRLGQEDLLNMPFMAGAGAAIFDNLALIFAIGVAIGFAHDNNGSAALAGAIGYFVLVNGTQAINENINMAVLGGILSGIIAGLLYNRFHNIQLPQWLGFFAGRRFVPIVTAATMVLLAGVFGVVWPPIQEFINGVGQWIIDAGALGAGVFGTLNRLLIPIGLHHVLNSLVWFVFGEFNGATGDLNRFFAGDPSAGVFMTGFFPVMMFGLPAACLAMILTAKKEKRKQVTGMFIGLALTSFLTGITEPIEFSFMFLSPILYGIHALLTGASMSITYLLEIRHGFGFSAGFIDYMLNFGIAQKPLLLAGIGLLYGFIYFVIFYVLIRVLDLKTPGREDDEELLAQDSESIATSSGDKYHDMATIFTEALGGLDNVTSIDNCATRLRLQVVDMTKINEGALKKNGAKGVMKIDKNNIQVIVGTDVEFVSNIMKEMKKKEA</sequence>
<feature type="transmembrane region" description="Helical" evidence="12">
    <location>
        <begin position="94"/>
        <end position="110"/>
    </location>
</feature>
<dbReference type="GO" id="GO:0090563">
    <property type="term" value="F:protein-phosphocysteine-sugar phosphotransferase activity"/>
    <property type="evidence" value="ECO:0007669"/>
    <property type="project" value="TreeGrafter"/>
</dbReference>
<evidence type="ECO:0000259" key="14">
    <source>
        <dbReference type="PROSITE" id="PS51103"/>
    </source>
</evidence>
<dbReference type="GO" id="GO:0009401">
    <property type="term" value="P:phosphoenolpyruvate-dependent sugar phosphotransferase system"/>
    <property type="evidence" value="ECO:0007669"/>
    <property type="project" value="UniProtKB-KW"/>
</dbReference>
<dbReference type="InterPro" id="IPR003352">
    <property type="entry name" value="PTS_EIIC"/>
</dbReference>
<evidence type="ECO:0000256" key="5">
    <source>
        <dbReference type="ARBA" id="ARBA00022679"/>
    </source>
</evidence>
<evidence type="ECO:0000256" key="6">
    <source>
        <dbReference type="ARBA" id="ARBA00022683"/>
    </source>
</evidence>
<dbReference type="InterPro" id="IPR050429">
    <property type="entry name" value="PTS_Glucose_EIICBA"/>
</dbReference>
<gene>
    <name evidence="15" type="ORF">JCM9157_2097</name>
</gene>
<dbReference type="NCBIfam" id="TIGR00826">
    <property type="entry name" value="EIIB_glc"/>
    <property type="match status" value="1"/>
</dbReference>
<dbReference type="PANTHER" id="PTHR30009:SF4">
    <property type="entry name" value="PTS SYSTEM N-ACETYLGLUCOSAMINE-SPECIFIC EIICBA COMPONENT"/>
    <property type="match status" value="1"/>
</dbReference>
<dbReference type="InterPro" id="IPR013013">
    <property type="entry name" value="PTS_EIIC_1"/>
</dbReference>
<feature type="domain" description="PTS EIIB type-1" evidence="13">
    <location>
        <begin position="382"/>
        <end position="462"/>
    </location>
</feature>
<evidence type="ECO:0000256" key="1">
    <source>
        <dbReference type="ARBA" id="ARBA00004651"/>
    </source>
</evidence>
<keyword evidence="3" id="KW-1003">Cell membrane</keyword>
<evidence type="ECO:0000256" key="4">
    <source>
        <dbReference type="ARBA" id="ARBA00022597"/>
    </source>
</evidence>
<dbReference type="GO" id="GO:0005886">
    <property type="term" value="C:plasma membrane"/>
    <property type="evidence" value="ECO:0007669"/>
    <property type="project" value="UniProtKB-SubCell"/>
</dbReference>
<dbReference type="PROSITE" id="PS01035">
    <property type="entry name" value="PTS_EIIB_TYPE_1_CYS"/>
    <property type="match status" value="1"/>
</dbReference>
<comment type="caution">
    <text evidence="15">The sequence shown here is derived from an EMBL/GenBank/DDBJ whole genome shotgun (WGS) entry which is preliminary data.</text>
</comment>
<keyword evidence="4" id="KW-0762">Sugar transport</keyword>
<dbReference type="InterPro" id="IPR010974">
    <property type="entry name" value="PTS_IIBC_nag"/>
</dbReference>
<dbReference type="STRING" id="1236973.JCM9157_2097"/>
<dbReference type="eggNOG" id="COG1263">
    <property type="taxonomic scope" value="Bacteria"/>
</dbReference>
<keyword evidence="7 12" id="KW-0812">Transmembrane</keyword>
<proteinExistence type="predicted"/>
<evidence type="ECO:0000256" key="3">
    <source>
        <dbReference type="ARBA" id="ARBA00022475"/>
    </source>
</evidence>
<feature type="domain" description="PTS EIIC type-1" evidence="14">
    <location>
        <begin position="1"/>
        <end position="361"/>
    </location>
</feature>
<evidence type="ECO:0000313" key="15">
    <source>
        <dbReference type="EMBL" id="GAE35005.1"/>
    </source>
</evidence>
<evidence type="ECO:0000256" key="7">
    <source>
        <dbReference type="ARBA" id="ARBA00022692"/>
    </source>
</evidence>
<keyword evidence="6" id="KW-0598">Phosphotransferase system</keyword>
<name>W4QSC0_HALA3</name>
<dbReference type="eggNOG" id="COG1264">
    <property type="taxonomic scope" value="Bacteria"/>
</dbReference>
<dbReference type="GO" id="GO:0019866">
    <property type="term" value="C:organelle inner membrane"/>
    <property type="evidence" value="ECO:0007669"/>
    <property type="project" value="InterPro"/>
</dbReference>
<dbReference type="Gene3D" id="3.30.1360.60">
    <property type="entry name" value="Glucose permease domain IIB"/>
    <property type="match status" value="1"/>
</dbReference>
<evidence type="ECO:0000256" key="9">
    <source>
        <dbReference type="ARBA" id="ARBA00022989"/>
    </source>
</evidence>
<dbReference type="PROSITE" id="PS51098">
    <property type="entry name" value="PTS_EIIB_TYPE_1"/>
    <property type="match status" value="1"/>
</dbReference>
<dbReference type="PANTHER" id="PTHR30009">
    <property type="entry name" value="CYTOCHROME C-TYPE SYNTHESIS PROTEIN AND PTS TRANSMEMBRANE COMPONENT"/>
    <property type="match status" value="1"/>
</dbReference>
<feature type="transmembrane region" description="Helical" evidence="12">
    <location>
        <begin position="156"/>
        <end position="174"/>
    </location>
</feature>
<dbReference type="PROSITE" id="PS51103">
    <property type="entry name" value="PTS_EIIC_TYPE_1"/>
    <property type="match status" value="1"/>
</dbReference>
<dbReference type="GO" id="GO:0008982">
    <property type="term" value="F:protein-N(PI)-phosphohistidine-sugar phosphotransferase activity"/>
    <property type="evidence" value="ECO:0007669"/>
    <property type="project" value="InterPro"/>
</dbReference>
<dbReference type="GO" id="GO:0016301">
    <property type="term" value="F:kinase activity"/>
    <property type="evidence" value="ECO:0007669"/>
    <property type="project" value="UniProtKB-KW"/>
</dbReference>
<dbReference type="NCBIfam" id="TIGR01998">
    <property type="entry name" value="PTS-II-BC-nag"/>
    <property type="match status" value="1"/>
</dbReference>
<dbReference type="InterPro" id="IPR036878">
    <property type="entry name" value="Glu_permease_IIB"/>
</dbReference>
<evidence type="ECO:0000313" key="16">
    <source>
        <dbReference type="Proteomes" id="UP000018896"/>
    </source>
</evidence>
<evidence type="ECO:0000256" key="8">
    <source>
        <dbReference type="ARBA" id="ARBA00022777"/>
    </source>
</evidence>
<accession>W4QSC0</accession>
<feature type="transmembrane region" description="Helical" evidence="12">
    <location>
        <begin position="328"/>
        <end position="349"/>
    </location>
</feature>
<evidence type="ECO:0000256" key="11">
    <source>
        <dbReference type="PROSITE-ProRule" id="PRU00421"/>
    </source>
</evidence>
<dbReference type="CDD" id="cd00212">
    <property type="entry name" value="PTS_IIB_glc"/>
    <property type="match status" value="1"/>
</dbReference>
<dbReference type="EMBL" id="BAUV01000013">
    <property type="protein sequence ID" value="GAE35005.1"/>
    <property type="molecule type" value="Genomic_DNA"/>
</dbReference>
<dbReference type="GO" id="GO:0015764">
    <property type="term" value="P:N-acetylglucosamine transport"/>
    <property type="evidence" value="ECO:0007669"/>
    <property type="project" value="TreeGrafter"/>
</dbReference>
<dbReference type="Proteomes" id="UP000018896">
    <property type="component" value="Unassembled WGS sequence"/>
</dbReference>
<keyword evidence="2" id="KW-0813">Transport</keyword>
<comment type="subcellular location">
    <subcellularLocation>
        <location evidence="1">Cell membrane</location>
        <topology evidence="1">Multi-pass membrane protein</topology>
    </subcellularLocation>
</comment>
<dbReference type="GO" id="GO:0015572">
    <property type="term" value="F:N-acetylglucosamine transmembrane transporter activity"/>
    <property type="evidence" value="ECO:0007669"/>
    <property type="project" value="InterPro"/>
</dbReference>
<dbReference type="InterPro" id="IPR001996">
    <property type="entry name" value="PTS_IIB_1"/>
</dbReference>
<feature type="transmembrane region" description="Helical" evidence="12">
    <location>
        <begin position="70"/>
        <end position="88"/>
    </location>
</feature>
<keyword evidence="10 12" id="KW-0472">Membrane</keyword>
<feature type="active site" description="Phosphocysteine intermediate; for EIIB activity" evidence="11">
    <location>
        <position position="404"/>
    </location>
</feature>
<dbReference type="RefSeq" id="WP_035664180.1">
    <property type="nucleotide sequence ID" value="NZ_BAUV01000013.1"/>
</dbReference>
<evidence type="ECO:0000259" key="13">
    <source>
        <dbReference type="PROSITE" id="PS51098"/>
    </source>
</evidence>
<evidence type="ECO:0000256" key="12">
    <source>
        <dbReference type="SAM" id="Phobius"/>
    </source>
</evidence>
<evidence type="ECO:0000256" key="2">
    <source>
        <dbReference type="ARBA" id="ARBA00022448"/>
    </source>
</evidence>
<keyword evidence="16" id="KW-1185">Reference proteome</keyword>
<feature type="transmembrane region" description="Helical" evidence="12">
    <location>
        <begin position="130"/>
        <end position="150"/>
    </location>
</feature>
<keyword evidence="9 12" id="KW-1133">Transmembrane helix</keyword>
<reference evidence="15 16" key="1">
    <citation type="journal article" date="2014" name="Genome Announc.">
        <title>Draft Genome Sequences of Three Alkaliphilic Bacillus Strains, Bacillus wakoensis JCM 9140T, Bacillus akibai JCM 9157T, and Bacillus hemicellulosilyticus JCM 9152T.</title>
        <authorList>
            <person name="Yuki M."/>
            <person name="Oshima K."/>
            <person name="Suda W."/>
            <person name="Oshida Y."/>
            <person name="Kitamura K."/>
            <person name="Iida T."/>
            <person name="Hattori M."/>
            <person name="Ohkuma M."/>
        </authorList>
    </citation>
    <scope>NUCLEOTIDE SEQUENCE [LARGE SCALE GENOMIC DNA]</scope>
    <source>
        <strain evidence="15 16">JCM 9157</strain>
    </source>
</reference>
<evidence type="ECO:0000256" key="10">
    <source>
        <dbReference type="ARBA" id="ARBA00023136"/>
    </source>
</evidence>